<dbReference type="OrthoDB" id="1420893at2"/>
<evidence type="ECO:0000313" key="8">
    <source>
        <dbReference type="Proteomes" id="UP000323720"/>
    </source>
</evidence>
<dbReference type="GO" id="GO:0016874">
    <property type="term" value="F:ligase activity"/>
    <property type="evidence" value="ECO:0007669"/>
    <property type="project" value="UniProtKB-KW"/>
</dbReference>
<comment type="caution">
    <text evidence="7">The sequence shown here is derived from an EMBL/GenBank/DDBJ whole genome shotgun (WGS) entry which is preliminary data.</text>
</comment>
<comment type="subcellular location">
    <subcellularLocation>
        <location evidence="1">Membrane</location>
        <topology evidence="1">Multi-pass membrane protein</topology>
    </subcellularLocation>
</comment>
<dbReference type="InterPro" id="IPR007016">
    <property type="entry name" value="O-antigen_ligase-rel_domated"/>
</dbReference>
<keyword evidence="2 5" id="KW-0812">Transmembrane</keyword>
<keyword evidence="3 5" id="KW-1133">Transmembrane helix</keyword>
<feature type="transmembrane region" description="Helical" evidence="5">
    <location>
        <begin position="410"/>
        <end position="426"/>
    </location>
</feature>
<dbReference type="GO" id="GO:0016020">
    <property type="term" value="C:membrane"/>
    <property type="evidence" value="ECO:0007669"/>
    <property type="project" value="UniProtKB-SubCell"/>
</dbReference>
<proteinExistence type="predicted"/>
<dbReference type="Proteomes" id="UP000323720">
    <property type="component" value="Unassembled WGS sequence"/>
</dbReference>
<feature type="domain" description="O-antigen ligase-related" evidence="6">
    <location>
        <begin position="243"/>
        <end position="396"/>
    </location>
</feature>
<evidence type="ECO:0000259" key="6">
    <source>
        <dbReference type="Pfam" id="PF04932"/>
    </source>
</evidence>
<protein>
    <submittedName>
        <fullName evidence="7">O-antigen ligase family protein</fullName>
    </submittedName>
</protein>
<feature type="transmembrane region" description="Helical" evidence="5">
    <location>
        <begin position="240"/>
        <end position="269"/>
    </location>
</feature>
<feature type="transmembrane region" description="Helical" evidence="5">
    <location>
        <begin position="6"/>
        <end position="36"/>
    </location>
</feature>
<feature type="transmembrane region" description="Helical" evidence="5">
    <location>
        <begin position="48"/>
        <end position="67"/>
    </location>
</feature>
<dbReference type="EMBL" id="VSKK01000001">
    <property type="protein sequence ID" value="TYB78764.1"/>
    <property type="molecule type" value="Genomic_DNA"/>
</dbReference>
<feature type="transmembrane region" description="Helical" evidence="5">
    <location>
        <begin position="432"/>
        <end position="450"/>
    </location>
</feature>
<sequence length="457" mass="52825">MKHLKVDYYLFIICVLIIVVFKASEYAFILILPVLAISYYRVIVKRDITTVLILMLSSRLIMGPFIINSNMSFNILNLICNYIPILIILVYNFSTLKSININKIKGLKWTILYVIFMMLFGLLHISYAITEFVKETLPLLLFLLVVLTNGENKINYLYLLRFFRYTFVGCLIIYLSPYFYNQIHYLFSNGVIFKESSYVVVRVGRSIPRNTGFVFDFRIMAQLACLYLLLLYYFNKTKNYWDVALLVTVAITTFSRGPLIILVFLLIAVYLPKKIRITKRVLVIGFSSFVFIIIGVVYVMNNDNLQKFVSTFNPFQDKNAFSQRGALIDYSLNKFYENPLGNGIGALSSPNADNVIYAGITNLHKEIPDKIYYYRVTDAYIGMSLAEKGIFGFILFALSFVEIFYSNRNRVSLFFLIGLILNLIGTDIPKQGFYYFAIILIYYGLSQLYSTQVSVKK</sequence>
<gene>
    <name evidence="7" type="ORF">ES674_03015</name>
</gene>
<feature type="transmembrane region" description="Helical" evidence="5">
    <location>
        <begin position="215"/>
        <end position="234"/>
    </location>
</feature>
<evidence type="ECO:0000256" key="5">
    <source>
        <dbReference type="SAM" id="Phobius"/>
    </source>
</evidence>
<accession>A0A5D0RDZ0</accession>
<dbReference type="AlphaFoldDB" id="A0A5D0RDZ0"/>
<evidence type="ECO:0000313" key="7">
    <source>
        <dbReference type="EMBL" id="TYB78764.1"/>
    </source>
</evidence>
<name>A0A5D0RDZ0_9FLAO</name>
<evidence type="ECO:0000256" key="1">
    <source>
        <dbReference type="ARBA" id="ARBA00004141"/>
    </source>
</evidence>
<feature type="transmembrane region" description="Helical" evidence="5">
    <location>
        <begin position="379"/>
        <end position="398"/>
    </location>
</feature>
<organism evidence="7 8">
    <name type="scientific">Bizionia myxarmorum</name>
    <dbReference type="NCBI Taxonomy" id="291186"/>
    <lineage>
        <taxon>Bacteria</taxon>
        <taxon>Pseudomonadati</taxon>
        <taxon>Bacteroidota</taxon>
        <taxon>Flavobacteriia</taxon>
        <taxon>Flavobacteriales</taxon>
        <taxon>Flavobacteriaceae</taxon>
        <taxon>Bizionia</taxon>
    </lineage>
</organism>
<feature type="transmembrane region" description="Helical" evidence="5">
    <location>
        <begin position="73"/>
        <end position="94"/>
    </location>
</feature>
<feature type="transmembrane region" description="Helical" evidence="5">
    <location>
        <begin position="281"/>
        <end position="300"/>
    </location>
</feature>
<dbReference type="Pfam" id="PF04932">
    <property type="entry name" value="Wzy_C"/>
    <property type="match status" value="1"/>
</dbReference>
<evidence type="ECO:0000256" key="2">
    <source>
        <dbReference type="ARBA" id="ARBA00022692"/>
    </source>
</evidence>
<feature type="transmembrane region" description="Helical" evidence="5">
    <location>
        <begin position="162"/>
        <end position="180"/>
    </location>
</feature>
<keyword evidence="8" id="KW-1185">Reference proteome</keyword>
<reference evidence="7 8" key="1">
    <citation type="submission" date="2019-08" db="EMBL/GenBank/DDBJ databases">
        <title>Genomes of Antarctic Bizionia species.</title>
        <authorList>
            <person name="Bowman J.P."/>
        </authorList>
    </citation>
    <scope>NUCLEOTIDE SEQUENCE [LARGE SCALE GENOMIC DNA]</scope>
    <source>
        <strain evidence="7 8">ADA-4</strain>
    </source>
</reference>
<keyword evidence="4 5" id="KW-0472">Membrane</keyword>
<evidence type="ECO:0000256" key="4">
    <source>
        <dbReference type="ARBA" id="ARBA00023136"/>
    </source>
</evidence>
<keyword evidence="7" id="KW-0436">Ligase</keyword>
<feature type="transmembrane region" description="Helical" evidence="5">
    <location>
        <begin position="106"/>
        <end position="126"/>
    </location>
</feature>
<evidence type="ECO:0000256" key="3">
    <source>
        <dbReference type="ARBA" id="ARBA00022989"/>
    </source>
</evidence>